<dbReference type="PRINTS" id="PR00180">
    <property type="entry name" value="CRETINALDHBP"/>
</dbReference>
<organism evidence="3 4">
    <name type="scientific">Stegodyphus mimosarum</name>
    <name type="common">African social velvet spider</name>
    <dbReference type="NCBI Taxonomy" id="407821"/>
    <lineage>
        <taxon>Eukaryota</taxon>
        <taxon>Metazoa</taxon>
        <taxon>Ecdysozoa</taxon>
        <taxon>Arthropoda</taxon>
        <taxon>Chelicerata</taxon>
        <taxon>Arachnida</taxon>
        <taxon>Araneae</taxon>
        <taxon>Araneomorphae</taxon>
        <taxon>Entelegynae</taxon>
        <taxon>Eresoidea</taxon>
        <taxon>Eresidae</taxon>
        <taxon>Stegodyphus</taxon>
    </lineage>
</organism>
<dbReference type="CDD" id="cd00170">
    <property type="entry name" value="SEC14"/>
    <property type="match status" value="1"/>
</dbReference>
<dbReference type="PROSITE" id="PS50866">
    <property type="entry name" value="GOLD"/>
    <property type="match status" value="1"/>
</dbReference>
<proteinExistence type="predicted"/>
<evidence type="ECO:0000313" key="3">
    <source>
        <dbReference type="EMBL" id="KFM68621.1"/>
    </source>
</evidence>
<gene>
    <name evidence="3" type="ORF">X975_08701</name>
</gene>
<dbReference type="Pfam" id="PF13897">
    <property type="entry name" value="GOLD_2"/>
    <property type="match status" value="1"/>
</dbReference>
<dbReference type="InterPro" id="IPR011074">
    <property type="entry name" value="CRAL/TRIO_N_dom"/>
</dbReference>
<dbReference type="Gene3D" id="3.40.525.10">
    <property type="entry name" value="CRAL-TRIO lipid binding domain"/>
    <property type="match status" value="1"/>
</dbReference>
<keyword evidence="4" id="KW-1185">Reference proteome</keyword>
<dbReference type="InterPro" id="IPR001251">
    <property type="entry name" value="CRAL-TRIO_dom"/>
</dbReference>
<dbReference type="SUPFAM" id="SSF46938">
    <property type="entry name" value="CRAL/TRIO N-terminal domain"/>
    <property type="match status" value="1"/>
</dbReference>
<sequence length="390" mass="44946">MTITEEETSSENKAIEELRKRFDGHLSPKMYEDTYMFYRFLKARNFNINDAETMLRKHLEWKKAEDIDNISSFKPSEVLQKFMAQSICGYDKDGCPARYIPFGKSDPIGVRMSAKFSDIFKTIERELEEDVKYLTELQKKIGRNACGCIYIYDMEGLTFAKATDKRTIEDFITFVKIYQDNYPELLKAAIVINASVYFSLPFSIVKSFLGGTIIDKISIYTTDGWKEALLERFDADQLPAFLGGTKTDPDGNPMCLTTILHGGPVPETYYIHKSKRSLAQAEGVKKITLSRASFSEEKVEVKEAGSLLEWEFETKCRDIGFGLFYQEIVDGDEKITELVPRERIDTEEYAETGMYKCEKAGTYIMLFDNTYSWIRSKEIYYRVTVVSPKE</sequence>
<evidence type="ECO:0000313" key="4">
    <source>
        <dbReference type="Proteomes" id="UP000054359"/>
    </source>
</evidence>
<dbReference type="Gene3D" id="2.60.120.680">
    <property type="entry name" value="GOLD domain"/>
    <property type="match status" value="1"/>
</dbReference>
<dbReference type="SUPFAM" id="SSF101576">
    <property type="entry name" value="Supernatant protein factor (SPF), C-terminal domain"/>
    <property type="match status" value="1"/>
</dbReference>
<dbReference type="STRING" id="407821.A0A087TU32"/>
<dbReference type="Pfam" id="PF00650">
    <property type="entry name" value="CRAL_TRIO"/>
    <property type="match status" value="1"/>
</dbReference>
<dbReference type="SUPFAM" id="SSF52087">
    <property type="entry name" value="CRAL/TRIO domain"/>
    <property type="match status" value="1"/>
</dbReference>
<dbReference type="Proteomes" id="UP000054359">
    <property type="component" value="Unassembled WGS sequence"/>
</dbReference>
<feature type="non-terminal residue" evidence="3">
    <location>
        <position position="390"/>
    </location>
</feature>
<dbReference type="SMART" id="SM01100">
    <property type="entry name" value="CRAL_TRIO_N"/>
    <property type="match status" value="1"/>
</dbReference>
<dbReference type="OMA" id="PSANIRM"/>
<dbReference type="InterPro" id="IPR009038">
    <property type="entry name" value="GOLD_dom"/>
</dbReference>
<dbReference type="SMART" id="SM00516">
    <property type="entry name" value="SEC14"/>
    <property type="match status" value="1"/>
</dbReference>
<reference evidence="3 4" key="1">
    <citation type="submission" date="2013-11" db="EMBL/GenBank/DDBJ databases">
        <title>Genome sequencing of Stegodyphus mimosarum.</title>
        <authorList>
            <person name="Bechsgaard J."/>
        </authorList>
    </citation>
    <scope>NUCLEOTIDE SEQUENCE [LARGE SCALE GENOMIC DNA]</scope>
</reference>
<dbReference type="PROSITE" id="PS50191">
    <property type="entry name" value="CRAL_TRIO"/>
    <property type="match status" value="1"/>
</dbReference>
<dbReference type="GO" id="GO:0005737">
    <property type="term" value="C:cytoplasm"/>
    <property type="evidence" value="ECO:0007669"/>
    <property type="project" value="TreeGrafter"/>
</dbReference>
<protein>
    <submittedName>
        <fullName evidence="3">SEC14-like protein 2</fullName>
    </submittedName>
</protein>
<dbReference type="InterPro" id="IPR036598">
    <property type="entry name" value="GOLD_dom_sf"/>
</dbReference>
<evidence type="ECO:0000259" key="1">
    <source>
        <dbReference type="PROSITE" id="PS50191"/>
    </source>
</evidence>
<accession>A0A087TU32</accession>
<dbReference type="PANTHER" id="PTHR23324">
    <property type="entry name" value="SEC14 RELATED PROTEIN"/>
    <property type="match status" value="1"/>
</dbReference>
<dbReference type="Pfam" id="PF03765">
    <property type="entry name" value="CRAL_TRIO_N"/>
    <property type="match status" value="1"/>
</dbReference>
<dbReference type="AlphaFoldDB" id="A0A087TU32"/>
<dbReference type="InterPro" id="IPR051064">
    <property type="entry name" value="SEC14/CRAL-TRIO_domain"/>
</dbReference>
<dbReference type="OrthoDB" id="1434354at2759"/>
<name>A0A087TU32_STEMI</name>
<dbReference type="EMBL" id="KK116737">
    <property type="protein sequence ID" value="KFM68621.1"/>
    <property type="molecule type" value="Genomic_DNA"/>
</dbReference>
<feature type="domain" description="CRAL-TRIO" evidence="1">
    <location>
        <begin position="75"/>
        <end position="250"/>
    </location>
</feature>
<dbReference type="InterPro" id="IPR036865">
    <property type="entry name" value="CRAL-TRIO_dom_sf"/>
</dbReference>
<dbReference type="PANTHER" id="PTHR23324:SF83">
    <property type="entry name" value="SEC14-LIKE PROTEIN 2"/>
    <property type="match status" value="1"/>
</dbReference>
<dbReference type="InterPro" id="IPR036273">
    <property type="entry name" value="CRAL/TRIO_N_dom_sf"/>
</dbReference>
<feature type="domain" description="GOLD" evidence="2">
    <location>
        <begin position="253"/>
        <end position="385"/>
    </location>
</feature>
<evidence type="ECO:0000259" key="2">
    <source>
        <dbReference type="PROSITE" id="PS50866"/>
    </source>
</evidence>